<accession>A0A401IM57</accession>
<organism evidence="2 3">
    <name type="scientific">Aphanothece sacrum FPU1</name>
    <dbReference type="NCBI Taxonomy" id="1920663"/>
    <lineage>
        <taxon>Bacteria</taxon>
        <taxon>Bacillati</taxon>
        <taxon>Cyanobacteriota</taxon>
        <taxon>Cyanophyceae</taxon>
        <taxon>Oscillatoriophycideae</taxon>
        <taxon>Chroococcales</taxon>
        <taxon>Aphanothecaceae</taxon>
        <taxon>Aphanothece</taxon>
    </lineage>
</organism>
<feature type="transmembrane region" description="Helical" evidence="1">
    <location>
        <begin position="218"/>
        <end position="238"/>
    </location>
</feature>
<keyword evidence="3" id="KW-1185">Reference proteome</keyword>
<feature type="transmembrane region" description="Helical" evidence="1">
    <location>
        <begin position="191"/>
        <end position="212"/>
    </location>
</feature>
<keyword evidence="1" id="KW-1133">Transmembrane helix</keyword>
<comment type="caution">
    <text evidence="2">The sequence shown here is derived from an EMBL/GenBank/DDBJ whole genome shotgun (WGS) entry which is preliminary data.</text>
</comment>
<evidence type="ECO:0000313" key="2">
    <source>
        <dbReference type="EMBL" id="GBF82337.1"/>
    </source>
</evidence>
<dbReference type="OrthoDB" id="528457at2"/>
<dbReference type="Gene3D" id="2.160.20.80">
    <property type="entry name" value="E3 ubiquitin-protein ligase SopA"/>
    <property type="match status" value="3"/>
</dbReference>
<dbReference type="PANTHER" id="PTHR14136:SF17">
    <property type="entry name" value="BTB_POZ DOMAIN-CONTAINING PROTEIN KCTD9"/>
    <property type="match status" value="1"/>
</dbReference>
<evidence type="ECO:0000313" key="3">
    <source>
        <dbReference type="Proteomes" id="UP000287247"/>
    </source>
</evidence>
<keyword evidence="1" id="KW-0472">Membrane</keyword>
<feature type="transmembrane region" description="Helical" evidence="1">
    <location>
        <begin position="159"/>
        <end position="179"/>
    </location>
</feature>
<reference evidence="3" key="1">
    <citation type="submission" date="2017-05" db="EMBL/GenBank/DDBJ databases">
        <title>Physiological properties and genetic analysis related to exopolysaccharide production of fresh-water unicellular cyanobacterium Aphanothece sacrum, Suizenji Nori, that has been cultured as a food source in Japan.</title>
        <authorList>
            <person name="Kanesaki Y."/>
            <person name="Yoshikawa S."/>
            <person name="Ohki K."/>
        </authorList>
    </citation>
    <scope>NUCLEOTIDE SEQUENCE [LARGE SCALE GENOMIC DNA]</scope>
    <source>
        <strain evidence="3">FPU1</strain>
    </source>
</reference>
<dbReference type="Pfam" id="PF00805">
    <property type="entry name" value="Pentapeptide"/>
    <property type="match status" value="3"/>
</dbReference>
<sequence length="450" mass="48689">MKASQVLKLYDQGKRNFQGENLIGQSFKGKNLSNADFSGADIRGADFTNATLTKVKFCHAKAGQPPWWTRSLVIISWLMAALSGLFAGFASSFIESIFDSADATNQVAGCSALIILIIFFICSYYYGLKGGLEAVVLTFMAIAVIALIIAQSLPFSLVGAFILALVFTFHVMLAIAVAAGGTIVGTAAGAVAGTLTITRVFPLVVAIAMAIVVAEAEIFSRAISALGAISITLLSAYLGWRAMKDDPRDAWLRPLVTAFATIGGTSFYQANLTDADFSEATFKSTDLREANLTRTRFYQAKQLDLARVGKTILAESFVRDLLINPSSGYKQSYRKVNLRGANLDGANLNSANLKQANLTDASLRAANLEGANLSKVCAINTDLTGASLTGACLEDWKIDKTTQLDRVNCQYVFLLEKPNQYGSRKRRPNNSDRFFKLGEFEEVVYSTIIQ</sequence>
<dbReference type="SUPFAM" id="SSF141571">
    <property type="entry name" value="Pentapeptide repeat-like"/>
    <property type="match status" value="2"/>
</dbReference>
<protein>
    <submittedName>
        <fullName evidence="2">Pentapeptide repeat protein</fullName>
    </submittedName>
</protein>
<evidence type="ECO:0000256" key="1">
    <source>
        <dbReference type="SAM" id="Phobius"/>
    </source>
</evidence>
<proteinExistence type="predicted"/>
<feature type="transmembrane region" description="Helical" evidence="1">
    <location>
        <begin position="106"/>
        <end position="127"/>
    </location>
</feature>
<dbReference type="InterPro" id="IPR051082">
    <property type="entry name" value="Pentapeptide-BTB/POZ_domain"/>
</dbReference>
<dbReference type="InterPro" id="IPR001646">
    <property type="entry name" value="5peptide_repeat"/>
</dbReference>
<dbReference type="AlphaFoldDB" id="A0A401IM57"/>
<feature type="transmembrane region" description="Helical" evidence="1">
    <location>
        <begin position="71"/>
        <end position="94"/>
    </location>
</feature>
<keyword evidence="1" id="KW-0812">Transmembrane</keyword>
<feature type="transmembrane region" description="Helical" evidence="1">
    <location>
        <begin position="134"/>
        <end position="153"/>
    </location>
</feature>
<dbReference type="PANTHER" id="PTHR14136">
    <property type="entry name" value="BTB_POZ DOMAIN-CONTAINING PROTEIN KCTD9"/>
    <property type="match status" value="1"/>
</dbReference>
<dbReference type="RefSeq" id="WP_124972796.1">
    <property type="nucleotide sequence ID" value="NZ_BDQK01000016.1"/>
</dbReference>
<name>A0A401IM57_APHSA</name>
<gene>
    <name evidence="2" type="ORF">AsFPU1_3765</name>
</gene>
<dbReference type="Proteomes" id="UP000287247">
    <property type="component" value="Unassembled WGS sequence"/>
</dbReference>
<dbReference type="EMBL" id="BDQK01000016">
    <property type="protein sequence ID" value="GBF82337.1"/>
    <property type="molecule type" value="Genomic_DNA"/>
</dbReference>